<dbReference type="FunFam" id="3.40.50.2000:FF:000152">
    <property type="entry name" value="Glycosyltransferase"/>
    <property type="match status" value="1"/>
</dbReference>
<keyword evidence="3 4" id="KW-0808">Transferase</keyword>
<evidence type="ECO:0000313" key="5">
    <source>
        <dbReference type="Proteomes" id="UP000289340"/>
    </source>
</evidence>
<dbReference type="Gene3D" id="3.40.50.2000">
    <property type="entry name" value="Glycogen Phosphorylase B"/>
    <property type="match status" value="2"/>
</dbReference>
<comment type="caution">
    <text evidence="4">The sequence shown here is derived from an EMBL/GenBank/DDBJ whole genome shotgun (WGS) entry which is preliminary data.</text>
</comment>
<accession>A0A445H866</accession>
<dbReference type="FunFam" id="3.40.50.2000:FF:000138">
    <property type="entry name" value="Glycosyltransferase"/>
    <property type="match status" value="1"/>
</dbReference>
<dbReference type="EMBL" id="QZWG01000014">
    <property type="protein sequence ID" value="RZB69874.1"/>
    <property type="molecule type" value="Genomic_DNA"/>
</dbReference>
<dbReference type="Proteomes" id="UP000289340">
    <property type="component" value="Chromosome 14"/>
</dbReference>
<evidence type="ECO:0000256" key="3">
    <source>
        <dbReference type="ARBA" id="ARBA00022679"/>
    </source>
</evidence>
<dbReference type="PANTHER" id="PTHR11926:SF774">
    <property type="entry name" value="UDP-GLYCOSYLTRANSFERASE 85A1-RELATED"/>
    <property type="match status" value="1"/>
</dbReference>
<keyword evidence="2" id="KW-0328">Glycosyltransferase</keyword>
<dbReference type="Gramene" id="XM_028342731.1">
    <property type="protein sequence ID" value="XP_028198532.1"/>
    <property type="gene ID" value="LOC114383131"/>
</dbReference>
<organism evidence="4 5">
    <name type="scientific">Glycine soja</name>
    <name type="common">Wild soybean</name>
    <dbReference type="NCBI Taxonomy" id="3848"/>
    <lineage>
        <taxon>Eukaryota</taxon>
        <taxon>Viridiplantae</taxon>
        <taxon>Streptophyta</taxon>
        <taxon>Embryophyta</taxon>
        <taxon>Tracheophyta</taxon>
        <taxon>Spermatophyta</taxon>
        <taxon>Magnoliopsida</taxon>
        <taxon>eudicotyledons</taxon>
        <taxon>Gunneridae</taxon>
        <taxon>Pentapetalae</taxon>
        <taxon>rosids</taxon>
        <taxon>fabids</taxon>
        <taxon>Fabales</taxon>
        <taxon>Fabaceae</taxon>
        <taxon>Papilionoideae</taxon>
        <taxon>50 kb inversion clade</taxon>
        <taxon>NPAAA clade</taxon>
        <taxon>indigoferoid/millettioid clade</taxon>
        <taxon>Phaseoleae</taxon>
        <taxon>Glycine</taxon>
        <taxon>Glycine subgen. Soja</taxon>
    </lineage>
</organism>
<name>A0A445H866_GLYSO</name>
<keyword evidence="5" id="KW-1185">Reference proteome</keyword>
<reference evidence="4 5" key="1">
    <citation type="submission" date="2018-09" db="EMBL/GenBank/DDBJ databases">
        <title>A high-quality reference genome of wild soybean provides a powerful tool to mine soybean genomes.</title>
        <authorList>
            <person name="Xie M."/>
            <person name="Chung C.Y.L."/>
            <person name="Li M.-W."/>
            <person name="Wong F.-L."/>
            <person name="Chan T.-F."/>
            <person name="Lam H.-M."/>
        </authorList>
    </citation>
    <scope>NUCLEOTIDE SEQUENCE [LARGE SCALE GENOMIC DNA]</scope>
    <source>
        <strain evidence="5">cv. W05</strain>
        <tissue evidence="4">Hypocotyl of etiolated seedlings</tissue>
    </source>
</reference>
<gene>
    <name evidence="4" type="ORF">D0Y65_039276</name>
</gene>
<dbReference type="AlphaFoldDB" id="A0A445H866"/>
<dbReference type="InterPro" id="IPR002213">
    <property type="entry name" value="UDP_glucos_trans"/>
</dbReference>
<proteinExistence type="inferred from homology"/>
<dbReference type="SUPFAM" id="SSF53756">
    <property type="entry name" value="UDP-Glycosyltransferase/glycogen phosphorylase"/>
    <property type="match status" value="1"/>
</dbReference>
<comment type="similarity">
    <text evidence="1">Belongs to the UDP-glycosyltransferase family.</text>
</comment>
<dbReference type="GO" id="GO:0080044">
    <property type="term" value="F:quercetin 7-O-glucosyltransferase activity"/>
    <property type="evidence" value="ECO:0007669"/>
    <property type="project" value="TreeGrafter"/>
</dbReference>
<dbReference type="GO" id="GO:0080043">
    <property type="term" value="F:quercetin 3-O-glucosyltransferase activity"/>
    <property type="evidence" value="ECO:0007669"/>
    <property type="project" value="TreeGrafter"/>
</dbReference>
<sequence>MGPLIIGVNIPQVPPNLQPQVHTLVSMDDPIEVPPTTASHVVAMPYPGRGHVNPMMSLCKLLLSKNSDILVTFVVTEEWLGFIGSDPKPDNIRFATIPNVIPSEHGRANDFVTFVEAVMTKMEAPFEDLLNRLLPPPTVIIYDTYLFWVVRLANKRSIPVASFWPMSASFFAVLKHYHLLEQNGHYPVNVSEDGEKRVDYIPGNSSIRLADFPLNDGSWRNRRLLELSLNAIPWMQKSQYLLFPSIYELEPRAIDALKSEFSIPIYTVGPAIPSFGNSLIDDIGYFQWLDNQPSGSVLYISQGSFLSFSNEQIDEIAAGVRESGVRFLWVQPGESDKLKEMCGDRGLVLAWCDQLRVLQHHSIGGFWSHCGWNSTREGVFSGVPFLAFPILMDQPLNGKLIVEEWKVGWRVKKEVKKDTLITKDEIANLIKRFMHLGGDEVRDMRKRSRELKQICHRAIASGGSSESNINAFLLHILQGAKPH</sequence>
<protein>
    <submittedName>
        <fullName evidence="4">UDP-glycosyltransferase 87A1</fullName>
    </submittedName>
</protein>
<dbReference type="CDD" id="cd03784">
    <property type="entry name" value="GT1_Gtf-like"/>
    <property type="match status" value="1"/>
</dbReference>
<evidence type="ECO:0000313" key="4">
    <source>
        <dbReference type="EMBL" id="RZB69874.1"/>
    </source>
</evidence>
<dbReference type="PANTHER" id="PTHR11926">
    <property type="entry name" value="GLUCOSYL/GLUCURONOSYL TRANSFERASES"/>
    <property type="match status" value="1"/>
</dbReference>
<evidence type="ECO:0000256" key="1">
    <source>
        <dbReference type="ARBA" id="ARBA00009995"/>
    </source>
</evidence>
<dbReference type="Pfam" id="PF00201">
    <property type="entry name" value="UDPGT"/>
    <property type="match status" value="1"/>
</dbReference>
<evidence type="ECO:0000256" key="2">
    <source>
        <dbReference type="ARBA" id="ARBA00022676"/>
    </source>
</evidence>